<name>L9WRG8_9EURY</name>
<sequence>MSPPPTDEPGDGVDAIDDDRIVAAIRTAPKPVVNTTYLAGEFDVPPRALLERLESLVADGRLEGHEVVGEGYLWWLSIDEELEG</sequence>
<gene>
    <name evidence="1" type="ORF">C492_20166</name>
</gene>
<evidence type="ECO:0000313" key="2">
    <source>
        <dbReference type="Proteomes" id="UP000011531"/>
    </source>
</evidence>
<dbReference type="Proteomes" id="UP000011531">
    <property type="component" value="Unassembled WGS sequence"/>
</dbReference>
<dbReference type="EMBL" id="AOIA01000160">
    <property type="protein sequence ID" value="ELY52079.1"/>
    <property type="molecule type" value="Genomic_DNA"/>
</dbReference>
<protein>
    <submittedName>
        <fullName evidence="1">Uncharacterized protein</fullName>
    </submittedName>
</protein>
<proteinExistence type="predicted"/>
<accession>L9WRG8</accession>
<keyword evidence="2" id="KW-1185">Reference proteome</keyword>
<dbReference type="AlphaFoldDB" id="L9WRG8"/>
<organism evidence="1 2">
    <name type="scientific">Natronococcus jeotgali DSM 18795</name>
    <dbReference type="NCBI Taxonomy" id="1227498"/>
    <lineage>
        <taxon>Archaea</taxon>
        <taxon>Methanobacteriati</taxon>
        <taxon>Methanobacteriota</taxon>
        <taxon>Stenosarchaea group</taxon>
        <taxon>Halobacteria</taxon>
        <taxon>Halobacteriales</taxon>
        <taxon>Natrialbaceae</taxon>
        <taxon>Natronococcus</taxon>
    </lineage>
</organism>
<reference evidence="1 2" key="1">
    <citation type="journal article" date="2014" name="PLoS Genet.">
        <title>Phylogenetically driven sequencing of extremely halophilic archaea reveals strategies for static and dynamic osmo-response.</title>
        <authorList>
            <person name="Becker E.A."/>
            <person name="Seitzer P.M."/>
            <person name="Tritt A."/>
            <person name="Larsen D."/>
            <person name="Krusor M."/>
            <person name="Yao A.I."/>
            <person name="Wu D."/>
            <person name="Madern D."/>
            <person name="Eisen J.A."/>
            <person name="Darling A.E."/>
            <person name="Facciotti M.T."/>
        </authorList>
    </citation>
    <scope>NUCLEOTIDE SEQUENCE [LARGE SCALE GENOMIC DNA]</scope>
    <source>
        <strain evidence="1 2">DSM 18795</strain>
    </source>
</reference>
<dbReference type="OrthoDB" id="189973at2157"/>
<evidence type="ECO:0000313" key="1">
    <source>
        <dbReference type="EMBL" id="ELY52079.1"/>
    </source>
</evidence>
<dbReference type="RefSeq" id="WP_008426813.1">
    <property type="nucleotide sequence ID" value="NZ_AOIA01000160.1"/>
</dbReference>
<dbReference type="STRING" id="1227498.C492_20166"/>
<comment type="caution">
    <text evidence="1">The sequence shown here is derived from an EMBL/GenBank/DDBJ whole genome shotgun (WGS) entry which is preliminary data.</text>
</comment>